<proteinExistence type="predicted"/>
<accession>A0A1M6WC62</accession>
<evidence type="ECO:0000313" key="2">
    <source>
        <dbReference type="Proteomes" id="UP000184452"/>
    </source>
</evidence>
<name>A0A1M6WC62_9ACTN</name>
<dbReference type="EMBL" id="FQZK01000042">
    <property type="protein sequence ID" value="SHK91249.1"/>
    <property type="molecule type" value="Genomic_DNA"/>
</dbReference>
<dbReference type="OrthoDB" id="454565at2"/>
<reference evidence="1 2" key="1">
    <citation type="submission" date="2016-11" db="EMBL/GenBank/DDBJ databases">
        <authorList>
            <person name="Jaros S."/>
            <person name="Januszkiewicz K."/>
            <person name="Wedrychowicz H."/>
        </authorList>
    </citation>
    <scope>NUCLEOTIDE SEQUENCE [LARGE SCALE GENOMIC DNA]</scope>
    <source>
        <strain evidence="1 2">CGMCC 4.5723</strain>
    </source>
</reference>
<sequence length="175" mass="17989">MALVFGLVADFGGDLRAARAAAAVAAASGPLAAGPHRIAPHPPLPWTDPSGRVELSVVPRGVGSGTALDGDRPRTALTAAEYTALGRALYDLLRAMHGYRAAAVGWNAEPSVDPAELRAARAADPHAWGDDGLVLADTVLAGLGGDDRFLFFAPGFSHLPWRGVRPSSLTADPAP</sequence>
<dbReference type="Proteomes" id="UP000184452">
    <property type="component" value="Unassembled WGS sequence"/>
</dbReference>
<dbReference type="AlphaFoldDB" id="A0A1M6WC62"/>
<dbReference type="RefSeq" id="WP_073384321.1">
    <property type="nucleotide sequence ID" value="NZ_FQZK01000042.1"/>
</dbReference>
<protein>
    <submittedName>
        <fullName evidence="1">Uncharacterized protein</fullName>
    </submittedName>
</protein>
<organism evidence="1 2">
    <name type="scientific">Nocardiopsis flavescens</name>
    <dbReference type="NCBI Taxonomy" id="758803"/>
    <lineage>
        <taxon>Bacteria</taxon>
        <taxon>Bacillati</taxon>
        <taxon>Actinomycetota</taxon>
        <taxon>Actinomycetes</taxon>
        <taxon>Streptosporangiales</taxon>
        <taxon>Nocardiopsidaceae</taxon>
        <taxon>Nocardiopsis</taxon>
    </lineage>
</organism>
<keyword evidence="2" id="KW-1185">Reference proteome</keyword>
<gene>
    <name evidence="1" type="ORF">SAMN05421803_14210</name>
</gene>
<evidence type="ECO:0000313" key="1">
    <source>
        <dbReference type="EMBL" id="SHK91249.1"/>
    </source>
</evidence>